<dbReference type="Proteomes" id="UP001164539">
    <property type="component" value="Chromosome 7"/>
</dbReference>
<accession>A0ACC1XVN7</accession>
<name>A0ACC1XVN7_MELAZ</name>
<sequence length="175" mass="20130">MKMETDRVTLTDNTRGFEGDVIRRKPPYNNKDMVEHERKREIEVKLVMLEDKLVDQECYNEAEIAEKLQHARKTLTLEAAAASASASEQSGIVHTSWRSRQNNNTKGFEAAGVIRREPPYNKDKDTVEHDRKREIEVKLVMLEDKLVDQECYTEAEIAEKLQNARKTLTLEVAAA</sequence>
<gene>
    <name evidence="1" type="ORF">OWV82_013710</name>
</gene>
<dbReference type="EMBL" id="CM051400">
    <property type="protein sequence ID" value="KAJ4715340.1"/>
    <property type="molecule type" value="Genomic_DNA"/>
</dbReference>
<reference evidence="1 2" key="1">
    <citation type="journal article" date="2023" name="Science">
        <title>Complex scaffold remodeling in plant triterpene biosynthesis.</title>
        <authorList>
            <person name="De La Pena R."/>
            <person name="Hodgson H."/>
            <person name="Liu J.C."/>
            <person name="Stephenson M.J."/>
            <person name="Martin A.C."/>
            <person name="Owen C."/>
            <person name="Harkess A."/>
            <person name="Leebens-Mack J."/>
            <person name="Jimenez L.E."/>
            <person name="Osbourn A."/>
            <person name="Sattely E.S."/>
        </authorList>
    </citation>
    <scope>NUCLEOTIDE SEQUENCE [LARGE SCALE GENOMIC DNA]</scope>
    <source>
        <strain evidence="2">cv. JPN11</strain>
        <tissue evidence="1">Leaf</tissue>
    </source>
</reference>
<proteinExistence type="predicted"/>
<keyword evidence="2" id="KW-1185">Reference proteome</keyword>
<protein>
    <submittedName>
        <fullName evidence="1">Serine/arginine repetitive matrix protein 2</fullName>
    </submittedName>
</protein>
<evidence type="ECO:0000313" key="1">
    <source>
        <dbReference type="EMBL" id="KAJ4715340.1"/>
    </source>
</evidence>
<organism evidence="1 2">
    <name type="scientific">Melia azedarach</name>
    <name type="common">Chinaberry tree</name>
    <dbReference type="NCBI Taxonomy" id="155640"/>
    <lineage>
        <taxon>Eukaryota</taxon>
        <taxon>Viridiplantae</taxon>
        <taxon>Streptophyta</taxon>
        <taxon>Embryophyta</taxon>
        <taxon>Tracheophyta</taxon>
        <taxon>Spermatophyta</taxon>
        <taxon>Magnoliopsida</taxon>
        <taxon>eudicotyledons</taxon>
        <taxon>Gunneridae</taxon>
        <taxon>Pentapetalae</taxon>
        <taxon>rosids</taxon>
        <taxon>malvids</taxon>
        <taxon>Sapindales</taxon>
        <taxon>Meliaceae</taxon>
        <taxon>Melia</taxon>
    </lineage>
</organism>
<comment type="caution">
    <text evidence="1">The sequence shown here is derived from an EMBL/GenBank/DDBJ whole genome shotgun (WGS) entry which is preliminary data.</text>
</comment>
<evidence type="ECO:0000313" key="2">
    <source>
        <dbReference type="Proteomes" id="UP001164539"/>
    </source>
</evidence>